<keyword evidence="1" id="KW-0732">Signal</keyword>
<keyword evidence="3" id="KW-1185">Reference proteome</keyword>
<dbReference type="RefSeq" id="WP_203958690.1">
    <property type="nucleotide sequence ID" value="NZ_BOOO01000065.1"/>
</dbReference>
<protein>
    <recommendedName>
        <fullName evidence="4">Lipoprotein</fullName>
    </recommendedName>
</protein>
<feature type="signal peptide" evidence="1">
    <location>
        <begin position="1"/>
        <end position="22"/>
    </location>
</feature>
<name>A0A8J3TZX5_9ACTN</name>
<evidence type="ECO:0000256" key="1">
    <source>
        <dbReference type="SAM" id="SignalP"/>
    </source>
</evidence>
<dbReference type="AlphaFoldDB" id="A0A8J3TZX5"/>
<dbReference type="Proteomes" id="UP000650628">
    <property type="component" value="Unassembled WGS sequence"/>
</dbReference>
<comment type="caution">
    <text evidence="2">The sequence shown here is derived from an EMBL/GenBank/DDBJ whole genome shotgun (WGS) entry which is preliminary data.</text>
</comment>
<gene>
    <name evidence="2" type="ORF">Pmi06nite_83630</name>
</gene>
<organism evidence="2 3">
    <name type="scientific">Planotetraspora mira</name>
    <dbReference type="NCBI Taxonomy" id="58121"/>
    <lineage>
        <taxon>Bacteria</taxon>
        <taxon>Bacillati</taxon>
        <taxon>Actinomycetota</taxon>
        <taxon>Actinomycetes</taxon>
        <taxon>Streptosporangiales</taxon>
        <taxon>Streptosporangiaceae</taxon>
        <taxon>Planotetraspora</taxon>
    </lineage>
</organism>
<reference evidence="2 3" key="1">
    <citation type="submission" date="2021-01" db="EMBL/GenBank/DDBJ databases">
        <title>Whole genome shotgun sequence of Planotetraspora mira NBRC 15435.</title>
        <authorList>
            <person name="Komaki H."/>
            <person name="Tamura T."/>
        </authorList>
    </citation>
    <scope>NUCLEOTIDE SEQUENCE [LARGE SCALE GENOMIC DNA]</scope>
    <source>
        <strain evidence="2 3">NBRC 15435</strain>
    </source>
</reference>
<dbReference type="PROSITE" id="PS51257">
    <property type="entry name" value="PROKAR_LIPOPROTEIN"/>
    <property type="match status" value="1"/>
</dbReference>
<sequence>MAVDVSKGRRLAVASVAVAALAALTAGCGSEPTQGFRPTPDATAAAAASTAAASPSAPASSATPAAGLAFPKDFKVVYQAEAPQPKAAKAVKDFGDFWNAWWYSVSTQGKDKRYLDYVASGSAMYGTDLFDRVVTGWKAENVRPTGVVRVHDLHTLSVSAKSVTLVGCGDESKAGTKNLTSGKVSWTFGKQKTSRYKLRVIMVPGPKGVWRVRAYQPVSATSSSGKECG</sequence>
<evidence type="ECO:0000313" key="2">
    <source>
        <dbReference type="EMBL" id="GII34921.1"/>
    </source>
</evidence>
<proteinExistence type="predicted"/>
<accession>A0A8J3TZX5</accession>
<evidence type="ECO:0000313" key="3">
    <source>
        <dbReference type="Proteomes" id="UP000650628"/>
    </source>
</evidence>
<evidence type="ECO:0008006" key="4">
    <source>
        <dbReference type="Google" id="ProtNLM"/>
    </source>
</evidence>
<feature type="chain" id="PRO_5035291511" description="Lipoprotein" evidence="1">
    <location>
        <begin position="23"/>
        <end position="229"/>
    </location>
</feature>
<dbReference type="EMBL" id="BOOO01000065">
    <property type="protein sequence ID" value="GII34921.1"/>
    <property type="molecule type" value="Genomic_DNA"/>
</dbReference>